<evidence type="ECO:0000313" key="3">
    <source>
        <dbReference type="EMBL" id="BBX48707.1"/>
    </source>
</evidence>
<feature type="signal peptide" evidence="1">
    <location>
        <begin position="1"/>
        <end position="22"/>
    </location>
</feature>
<organism evidence="3 4">
    <name type="scientific">Mycobacterium cookii</name>
    <dbReference type="NCBI Taxonomy" id="1775"/>
    <lineage>
        <taxon>Bacteria</taxon>
        <taxon>Bacillati</taxon>
        <taxon>Actinomycetota</taxon>
        <taxon>Actinomycetes</taxon>
        <taxon>Mycobacteriales</taxon>
        <taxon>Mycobacteriaceae</taxon>
        <taxon>Mycobacterium</taxon>
    </lineage>
</organism>
<name>A0A7I7L3U3_9MYCO</name>
<dbReference type="Pfam" id="PF02470">
    <property type="entry name" value="MlaD"/>
    <property type="match status" value="1"/>
</dbReference>
<evidence type="ECO:0000313" key="4">
    <source>
        <dbReference type="Proteomes" id="UP000465866"/>
    </source>
</evidence>
<reference evidence="3 4" key="1">
    <citation type="journal article" date="2019" name="Emerg. Microbes Infect.">
        <title>Comprehensive subspecies identification of 175 nontuberculous mycobacteria species based on 7547 genomic profiles.</title>
        <authorList>
            <person name="Matsumoto Y."/>
            <person name="Kinjo T."/>
            <person name="Motooka D."/>
            <person name="Nabeya D."/>
            <person name="Jung N."/>
            <person name="Uechi K."/>
            <person name="Horii T."/>
            <person name="Iida T."/>
            <person name="Fujita J."/>
            <person name="Nakamura S."/>
        </authorList>
    </citation>
    <scope>NUCLEOTIDE SEQUENCE [LARGE SCALE GENOMIC DNA]</scope>
    <source>
        <strain evidence="3 4">JCM 12404</strain>
    </source>
</reference>
<dbReference type="PANTHER" id="PTHR33371">
    <property type="entry name" value="INTERMEMBRANE PHOSPHOLIPID TRANSPORT SYSTEM BINDING PROTEIN MLAD-RELATED"/>
    <property type="match status" value="1"/>
</dbReference>
<dbReference type="KEGG" id="mcoo:MCOO_47220"/>
<accession>A0A7I7L3U3</accession>
<dbReference type="InterPro" id="IPR003399">
    <property type="entry name" value="Mce/MlaD"/>
</dbReference>
<dbReference type="PANTHER" id="PTHR33371:SF15">
    <property type="entry name" value="LIPOPROTEIN LPRN"/>
    <property type="match status" value="1"/>
</dbReference>
<sequence length="351" mass="36994">MRAARVLLAWLLAAVAIIPAAACSLDPTRLPVPGAYTPHHTYRIKIEFSSVLNLPARAKVDSGGVQIGVLDHVQLEGATAVAYVDMSGDTKLPGNIRAELRQATPLGDIYIALVPPEDRSGDLPKALLRDGDTIPLRNTAPADNVEDVLRSVSNLVAGGAIGTLQSTVVNLNKAFPKDPAELTRVQKTIGGVLNDLAANQHTMDGILSSMENITTNLAANTDVFNRLVVEGPPKLEGLSAVTVAILRVVGDSQDVADLGGQLINPIAGDLIQMLSYITPLVGTLATVDTTVPVIADKLVALLHYKLIGFFRNGGPKYIVSELHPPTGREGVDPADKADQAVRAMQSMGLVP</sequence>
<protein>
    <submittedName>
        <fullName evidence="3">Putative Mce family protein</fullName>
    </submittedName>
</protein>
<dbReference type="AlphaFoldDB" id="A0A7I7L3U3"/>
<evidence type="ECO:0000256" key="1">
    <source>
        <dbReference type="SAM" id="SignalP"/>
    </source>
</evidence>
<keyword evidence="4" id="KW-1185">Reference proteome</keyword>
<keyword evidence="1" id="KW-0732">Signal</keyword>
<dbReference type="GO" id="GO:0005576">
    <property type="term" value="C:extracellular region"/>
    <property type="evidence" value="ECO:0007669"/>
    <property type="project" value="TreeGrafter"/>
</dbReference>
<evidence type="ECO:0000259" key="2">
    <source>
        <dbReference type="Pfam" id="PF02470"/>
    </source>
</evidence>
<dbReference type="InterPro" id="IPR052336">
    <property type="entry name" value="MlaD_Phospholipid_Transporter"/>
</dbReference>
<dbReference type="Proteomes" id="UP000465866">
    <property type="component" value="Chromosome"/>
</dbReference>
<dbReference type="EMBL" id="AP022569">
    <property type="protein sequence ID" value="BBX48707.1"/>
    <property type="molecule type" value="Genomic_DNA"/>
</dbReference>
<proteinExistence type="predicted"/>
<feature type="chain" id="PRO_5029605579" evidence="1">
    <location>
        <begin position="23"/>
        <end position="351"/>
    </location>
</feature>
<gene>
    <name evidence="3" type="ORF">MCOO_47220</name>
</gene>
<feature type="domain" description="Mce/MlaD" evidence="2">
    <location>
        <begin position="41"/>
        <end position="116"/>
    </location>
</feature>